<organism evidence="9 10">
    <name type="scientific">Vitreoscilla stercoraria</name>
    <dbReference type="NCBI Taxonomy" id="61"/>
    <lineage>
        <taxon>Bacteria</taxon>
        <taxon>Pseudomonadati</taxon>
        <taxon>Pseudomonadota</taxon>
        <taxon>Betaproteobacteria</taxon>
        <taxon>Neisseriales</taxon>
        <taxon>Neisseriaceae</taxon>
        <taxon>Vitreoscilla</taxon>
    </lineage>
</organism>
<dbReference type="EMBL" id="CP091512">
    <property type="protein sequence ID" value="UOO91675.1"/>
    <property type="molecule type" value="Genomic_DNA"/>
</dbReference>
<proteinExistence type="inferred from homology"/>
<evidence type="ECO:0000313" key="10">
    <source>
        <dbReference type="Proteomes" id="UP000832034"/>
    </source>
</evidence>
<dbReference type="SUPFAM" id="SSF103481">
    <property type="entry name" value="Multidrug resistance efflux transporter EmrE"/>
    <property type="match status" value="2"/>
</dbReference>
<feature type="transmembrane region" description="Helical" evidence="8">
    <location>
        <begin position="252"/>
        <end position="285"/>
    </location>
</feature>
<reference evidence="9" key="1">
    <citation type="submission" date="2021-12" db="EMBL/GenBank/DDBJ databases">
        <authorList>
            <person name="Veyrier F.J."/>
        </authorList>
    </citation>
    <scope>NUCLEOTIDE SEQUENCE</scope>
    <source>
        <strain evidence="9">SAG 1488-6</strain>
    </source>
</reference>
<evidence type="ECO:0000256" key="6">
    <source>
        <dbReference type="ARBA" id="ARBA00022989"/>
    </source>
</evidence>
<reference evidence="9" key="2">
    <citation type="journal article" date="2022" name="Res Sq">
        <title>Evolution of multicellular longitudinally dividing oral cavity symbionts (Neisseriaceae).</title>
        <authorList>
            <person name="Nyongesa S."/>
            <person name="Weber P."/>
            <person name="Bernet E."/>
            <person name="Pullido F."/>
            <person name="Nieckarz M."/>
            <person name="Delaby M."/>
            <person name="Nieves C."/>
            <person name="Viehboeck T."/>
            <person name="Krause N."/>
            <person name="Rivera-Millot A."/>
            <person name="Nakamura A."/>
            <person name="Vischer N."/>
            <person name="VanNieuwenhze M."/>
            <person name="Brun Y."/>
            <person name="Cava F."/>
            <person name="Bulgheresi S."/>
            <person name="Veyrier F."/>
        </authorList>
    </citation>
    <scope>NUCLEOTIDE SEQUENCE</scope>
    <source>
        <strain evidence="9">SAG 1488-6</strain>
    </source>
</reference>
<dbReference type="InterPro" id="IPR004626">
    <property type="entry name" value="RarD"/>
</dbReference>
<evidence type="ECO:0000256" key="8">
    <source>
        <dbReference type="SAM" id="Phobius"/>
    </source>
</evidence>
<keyword evidence="5 8" id="KW-0812">Transmembrane</keyword>
<keyword evidence="3" id="KW-0813">Transport</keyword>
<evidence type="ECO:0000256" key="7">
    <source>
        <dbReference type="ARBA" id="ARBA00023136"/>
    </source>
</evidence>
<dbReference type="RefSeq" id="WP_019958353.1">
    <property type="nucleotide sequence ID" value="NZ_CP091512.1"/>
</dbReference>
<dbReference type="NCBIfam" id="TIGR00688">
    <property type="entry name" value="rarD"/>
    <property type="match status" value="1"/>
</dbReference>
<keyword evidence="7 8" id="KW-0472">Membrane</keyword>
<feature type="transmembrane region" description="Helical" evidence="8">
    <location>
        <begin position="105"/>
        <end position="125"/>
    </location>
</feature>
<dbReference type="InterPro" id="IPR037185">
    <property type="entry name" value="EmrE-like"/>
</dbReference>
<accession>A0ABY4E7E9</accession>
<evidence type="ECO:0000256" key="1">
    <source>
        <dbReference type="ARBA" id="ARBA00004651"/>
    </source>
</evidence>
<feature type="transmembrane region" description="Helical" evidence="8">
    <location>
        <begin position="7"/>
        <end position="25"/>
    </location>
</feature>
<comment type="similarity">
    <text evidence="2">Belongs to the EamA transporter family.</text>
</comment>
<evidence type="ECO:0000256" key="5">
    <source>
        <dbReference type="ARBA" id="ARBA00022692"/>
    </source>
</evidence>
<evidence type="ECO:0000313" key="9">
    <source>
        <dbReference type="EMBL" id="UOO91675.1"/>
    </source>
</evidence>
<evidence type="ECO:0000256" key="2">
    <source>
        <dbReference type="ARBA" id="ARBA00007362"/>
    </source>
</evidence>
<keyword evidence="4" id="KW-1003">Cell membrane</keyword>
<keyword evidence="10" id="KW-1185">Reference proteome</keyword>
<comment type="subcellular location">
    <subcellularLocation>
        <location evidence="1">Cell membrane</location>
        <topology evidence="1">Multi-pass membrane protein</topology>
    </subcellularLocation>
</comment>
<dbReference type="Proteomes" id="UP000832034">
    <property type="component" value="Chromosome"/>
</dbReference>
<protein>
    <submittedName>
        <fullName evidence="9">EamA family transporter RarD</fullName>
    </submittedName>
</protein>
<gene>
    <name evidence="9" type="primary">rarD</name>
    <name evidence="9" type="ORF">LVJ81_08465</name>
</gene>
<evidence type="ECO:0000256" key="4">
    <source>
        <dbReference type="ARBA" id="ARBA00022475"/>
    </source>
</evidence>
<feature type="transmembrane region" description="Helical" evidence="8">
    <location>
        <begin position="37"/>
        <end position="55"/>
    </location>
</feature>
<keyword evidence="6 8" id="KW-1133">Transmembrane helix</keyword>
<evidence type="ECO:0000256" key="3">
    <source>
        <dbReference type="ARBA" id="ARBA00022448"/>
    </source>
</evidence>
<feature type="transmembrane region" description="Helical" evidence="8">
    <location>
        <begin position="75"/>
        <end position="93"/>
    </location>
</feature>
<name>A0ABY4E7E9_VITST</name>
<feature type="transmembrane region" description="Helical" evidence="8">
    <location>
        <begin position="210"/>
        <end position="232"/>
    </location>
</feature>
<feature type="transmembrane region" description="Helical" evidence="8">
    <location>
        <begin position="173"/>
        <end position="198"/>
    </location>
</feature>
<sequence length="315" mass="35327">MVISRRGVVAVLTANVLFGVIYLYGSFMQPMLGTDVFAWRMVSMLVALTALMFMLKAWPEAKAFIVRMNEKPVQWLLFLLSTAVVAVNFWIFMWGPVNGYGIDVALGYFLLPLTTILMALMVFGEKLNTWQKWAITFAAMGVGHELWVAQSLSWVAMLCCLSYPFYYGIRRHLAVPALVGLWLDLVLIAPVAMVYLLVYSDSFTLLAAQWKFIPLIVSLGIISALAMFGLLYAMRALPITLFSMLTYGEPILLFVLAILFMGAPLTIDAMMTYGMIWLGLSLMMWDSYLQMRKSTGTETLKTDEEDDDSVVVGSN</sequence>